<sequence>MARIWHEKEAIRQKVISAFKGKDADLFLFGSRASQNYRANSDYDIGYYTDEKVSSSMLNKLKEE</sequence>
<keyword evidence="3" id="KW-1185">Reference proteome</keyword>
<keyword evidence="2" id="KW-0808">Transferase</keyword>
<dbReference type="AlphaFoldDB" id="A0A6I0F226"/>
<reference evidence="2 3" key="1">
    <citation type="submission" date="2019-10" db="EMBL/GenBank/DDBJ databases">
        <title>Whole-genome sequence of the extremophile Heliorestis acidaminivorans DSM 24790.</title>
        <authorList>
            <person name="Kyndt J.A."/>
            <person name="Meyer T.E."/>
        </authorList>
    </citation>
    <scope>NUCLEOTIDE SEQUENCE [LARGE SCALE GENOMIC DNA]</scope>
    <source>
        <strain evidence="2 3">DSM 24790</strain>
    </source>
</reference>
<organism evidence="2 3">
    <name type="scientific">Heliorestis acidaminivorans</name>
    <dbReference type="NCBI Taxonomy" id="553427"/>
    <lineage>
        <taxon>Bacteria</taxon>
        <taxon>Bacillati</taxon>
        <taxon>Bacillota</taxon>
        <taxon>Clostridia</taxon>
        <taxon>Eubacteriales</taxon>
        <taxon>Heliobacteriaceae</taxon>
        <taxon>Heliorestis</taxon>
    </lineage>
</organism>
<gene>
    <name evidence="2" type="ORF">F9B85_03020</name>
</gene>
<dbReference type="Pfam" id="PF18765">
    <property type="entry name" value="Polbeta"/>
    <property type="match status" value="1"/>
</dbReference>
<proteinExistence type="predicted"/>
<dbReference type="Proteomes" id="UP000468766">
    <property type="component" value="Unassembled WGS sequence"/>
</dbReference>
<evidence type="ECO:0000259" key="1">
    <source>
        <dbReference type="Pfam" id="PF18765"/>
    </source>
</evidence>
<dbReference type="GO" id="GO:0016740">
    <property type="term" value="F:transferase activity"/>
    <property type="evidence" value="ECO:0007669"/>
    <property type="project" value="UniProtKB-KW"/>
</dbReference>
<comment type="caution">
    <text evidence="2">The sequence shown here is derived from an EMBL/GenBank/DDBJ whole genome shotgun (WGS) entry which is preliminary data.</text>
</comment>
<dbReference type="InterPro" id="IPR043519">
    <property type="entry name" value="NT_sf"/>
</dbReference>
<evidence type="ECO:0000313" key="2">
    <source>
        <dbReference type="EMBL" id="KAB2953610.1"/>
    </source>
</evidence>
<dbReference type="EMBL" id="WBXO01000002">
    <property type="protein sequence ID" value="KAB2953610.1"/>
    <property type="molecule type" value="Genomic_DNA"/>
</dbReference>
<dbReference type="CDD" id="cd05403">
    <property type="entry name" value="NT_KNTase_like"/>
    <property type="match status" value="1"/>
</dbReference>
<feature type="domain" description="Polymerase beta nucleotidyltransferase" evidence="1">
    <location>
        <begin position="26"/>
        <end position="62"/>
    </location>
</feature>
<dbReference type="SUPFAM" id="SSF81301">
    <property type="entry name" value="Nucleotidyltransferase"/>
    <property type="match status" value="1"/>
</dbReference>
<dbReference type="InterPro" id="IPR041633">
    <property type="entry name" value="Polbeta"/>
</dbReference>
<dbReference type="Gene3D" id="3.30.460.10">
    <property type="entry name" value="Beta Polymerase, domain 2"/>
    <property type="match status" value="1"/>
</dbReference>
<dbReference type="OrthoDB" id="9809668at2"/>
<protein>
    <submittedName>
        <fullName evidence="2">Nucleotidyltransferase domain-containing protein</fullName>
    </submittedName>
</protein>
<dbReference type="RefSeq" id="WP_151618443.1">
    <property type="nucleotide sequence ID" value="NZ_WBXO01000002.1"/>
</dbReference>
<evidence type="ECO:0000313" key="3">
    <source>
        <dbReference type="Proteomes" id="UP000468766"/>
    </source>
</evidence>
<name>A0A6I0F226_9FIRM</name>
<accession>A0A6I0F226</accession>